<feature type="transmembrane region" description="Helical" evidence="1">
    <location>
        <begin position="7"/>
        <end position="27"/>
    </location>
</feature>
<sequence>MAGKSGAEIKVGIFVFVAVIMLAYMSLQVGERELLRSGVYDLVVYFDSVTGLKEGAPVEIAGIEVGRVSGIELENGRAKLVLELEDRVRLRADVVARIMTRGVLGDKYVALSGGTEAYPELAEGGVIQRSDRSADLEVLMNKIGQIADDIGTVSKSVSSVLGGPDGERGLRDTFENLRDLTVTLNQMVQRNVESIDLIVTNMRDFSGDLRDLSSANKQSIGSIIQNFETASNGLRDTLTTVNSVLAKIDEGQGAAGRLVNDEEMGRNLHEAVASLESVARKIDEGQGTLGRLVNDDTTSRELDKALEGINTYLEKQETFKTSVDFGAEYLADSGDTKTYLNMLIEPSADHFYMVGVVANPNGRTRETETFTTTSVDGGKPTTTHEVEEKTERDEITFNAQIGKRWGDLALRGGLFESTGGAGLDYYVWDDRLKFTFEAYDFDDEDAPHLKAGAKLYFLKNFYAMAGMDDFASEHGGSSFYTGLGLYFTDDDLKYLMSASPVPIK</sequence>
<name>A0A846QIE1_9BACT</name>
<dbReference type="PANTHER" id="PTHR33371:SF4">
    <property type="entry name" value="INTERMEMBRANE PHOSPHOLIPID TRANSPORT SYSTEM BINDING PROTEIN MLAD"/>
    <property type="match status" value="1"/>
</dbReference>
<proteinExistence type="predicted"/>
<gene>
    <name evidence="3" type="ORF">GGQ74_002299</name>
</gene>
<keyword evidence="1" id="KW-0472">Membrane</keyword>
<evidence type="ECO:0000256" key="1">
    <source>
        <dbReference type="SAM" id="Phobius"/>
    </source>
</evidence>
<dbReference type="RefSeq" id="WP_167941673.1">
    <property type="nucleotide sequence ID" value="NZ_JAATJA010000002.1"/>
</dbReference>
<comment type="caution">
    <text evidence="3">The sequence shown here is derived from an EMBL/GenBank/DDBJ whole genome shotgun (WGS) entry which is preliminary data.</text>
</comment>
<dbReference type="EMBL" id="JAATJA010000002">
    <property type="protein sequence ID" value="NJB68626.1"/>
    <property type="molecule type" value="Genomic_DNA"/>
</dbReference>
<dbReference type="GO" id="GO:0005543">
    <property type="term" value="F:phospholipid binding"/>
    <property type="evidence" value="ECO:0007669"/>
    <property type="project" value="TreeGrafter"/>
</dbReference>
<dbReference type="Proteomes" id="UP000580856">
    <property type="component" value="Unassembled WGS sequence"/>
</dbReference>
<dbReference type="GO" id="GO:0005548">
    <property type="term" value="F:phospholipid transporter activity"/>
    <property type="evidence" value="ECO:0007669"/>
    <property type="project" value="TreeGrafter"/>
</dbReference>
<dbReference type="InterPro" id="IPR003399">
    <property type="entry name" value="Mce/MlaD"/>
</dbReference>
<evidence type="ECO:0000259" key="2">
    <source>
        <dbReference type="Pfam" id="PF02470"/>
    </source>
</evidence>
<evidence type="ECO:0000313" key="4">
    <source>
        <dbReference type="Proteomes" id="UP000580856"/>
    </source>
</evidence>
<feature type="domain" description="Mce/MlaD" evidence="2">
    <location>
        <begin position="40"/>
        <end position="114"/>
    </location>
</feature>
<accession>A0A846QIE1</accession>
<dbReference type="Pfam" id="PF02470">
    <property type="entry name" value="MlaD"/>
    <property type="match status" value="1"/>
</dbReference>
<protein>
    <submittedName>
        <fullName evidence="3">Phospholipid/cholesterol/gamma-HCH transport system substrate-binding protein</fullName>
    </submittedName>
</protein>
<keyword evidence="1" id="KW-1133">Transmembrane helix</keyword>
<organism evidence="3 4">
    <name type="scientific">Desulfobaculum xiamenense</name>
    <dbReference type="NCBI Taxonomy" id="995050"/>
    <lineage>
        <taxon>Bacteria</taxon>
        <taxon>Pseudomonadati</taxon>
        <taxon>Thermodesulfobacteriota</taxon>
        <taxon>Desulfovibrionia</taxon>
        <taxon>Desulfovibrionales</taxon>
        <taxon>Desulfovibrionaceae</taxon>
        <taxon>Desulfobaculum</taxon>
    </lineage>
</organism>
<keyword evidence="1" id="KW-0812">Transmembrane</keyword>
<keyword evidence="4" id="KW-1185">Reference proteome</keyword>
<dbReference type="PANTHER" id="PTHR33371">
    <property type="entry name" value="INTERMEMBRANE PHOSPHOLIPID TRANSPORT SYSTEM BINDING PROTEIN MLAD-RELATED"/>
    <property type="match status" value="1"/>
</dbReference>
<dbReference type="AlphaFoldDB" id="A0A846QIE1"/>
<evidence type="ECO:0000313" key="3">
    <source>
        <dbReference type="EMBL" id="NJB68626.1"/>
    </source>
</evidence>
<dbReference type="InterPro" id="IPR052336">
    <property type="entry name" value="MlaD_Phospholipid_Transporter"/>
</dbReference>
<reference evidence="3 4" key="1">
    <citation type="submission" date="2020-03" db="EMBL/GenBank/DDBJ databases">
        <title>Genomic Encyclopedia of Type Strains, Phase IV (KMG-IV): sequencing the most valuable type-strain genomes for metagenomic binning, comparative biology and taxonomic classification.</title>
        <authorList>
            <person name="Goeker M."/>
        </authorList>
    </citation>
    <scope>NUCLEOTIDE SEQUENCE [LARGE SCALE GENOMIC DNA]</scope>
    <source>
        <strain evidence="3 4">DSM 24233</strain>
    </source>
</reference>